<organism evidence="1 2">
    <name type="scientific">Armillaria ostoyae</name>
    <name type="common">Armillaria root rot fungus</name>
    <dbReference type="NCBI Taxonomy" id="47428"/>
    <lineage>
        <taxon>Eukaryota</taxon>
        <taxon>Fungi</taxon>
        <taxon>Dikarya</taxon>
        <taxon>Basidiomycota</taxon>
        <taxon>Agaricomycotina</taxon>
        <taxon>Agaricomycetes</taxon>
        <taxon>Agaricomycetidae</taxon>
        <taxon>Agaricales</taxon>
        <taxon>Marasmiineae</taxon>
        <taxon>Physalacriaceae</taxon>
        <taxon>Armillaria</taxon>
    </lineage>
</organism>
<sequence length="104" mass="11738">MARLLQRHQAMSLTVHLQYGKLMAHIQCVPLKLKKWPTEGLPIAKEKINARISLLTIIDHHAMMRIDHAHTIPSSIHTSNEIGGLETGVSWAGRMCSSYIMKLM</sequence>
<reference evidence="2" key="1">
    <citation type="journal article" date="2017" name="Nat. Ecol. Evol.">
        <title>Genome expansion and lineage-specific genetic innovations in the forest pathogenic fungi Armillaria.</title>
        <authorList>
            <person name="Sipos G."/>
            <person name="Prasanna A.N."/>
            <person name="Walter M.C."/>
            <person name="O'Connor E."/>
            <person name="Balint B."/>
            <person name="Krizsan K."/>
            <person name="Kiss B."/>
            <person name="Hess J."/>
            <person name="Varga T."/>
            <person name="Slot J."/>
            <person name="Riley R."/>
            <person name="Boka B."/>
            <person name="Rigling D."/>
            <person name="Barry K."/>
            <person name="Lee J."/>
            <person name="Mihaltcheva S."/>
            <person name="LaButti K."/>
            <person name="Lipzen A."/>
            <person name="Waldron R."/>
            <person name="Moloney N.M."/>
            <person name="Sperisen C."/>
            <person name="Kredics L."/>
            <person name="Vagvoelgyi C."/>
            <person name="Patrignani A."/>
            <person name="Fitzpatrick D."/>
            <person name="Nagy I."/>
            <person name="Doyle S."/>
            <person name="Anderson J.B."/>
            <person name="Grigoriev I.V."/>
            <person name="Gueldener U."/>
            <person name="Muensterkoetter M."/>
            <person name="Nagy L.G."/>
        </authorList>
    </citation>
    <scope>NUCLEOTIDE SEQUENCE [LARGE SCALE GENOMIC DNA]</scope>
    <source>
        <strain evidence="2">C18/9</strain>
    </source>
</reference>
<evidence type="ECO:0000313" key="2">
    <source>
        <dbReference type="Proteomes" id="UP000219338"/>
    </source>
</evidence>
<dbReference type="Proteomes" id="UP000219338">
    <property type="component" value="Unassembled WGS sequence"/>
</dbReference>
<evidence type="ECO:0000313" key="1">
    <source>
        <dbReference type="EMBL" id="SJL08096.1"/>
    </source>
</evidence>
<dbReference type="AlphaFoldDB" id="A0A284RH64"/>
<protein>
    <submittedName>
        <fullName evidence="1">Uncharacterized protein</fullName>
    </submittedName>
</protein>
<name>A0A284RH64_ARMOS</name>
<proteinExistence type="predicted"/>
<accession>A0A284RH64</accession>
<gene>
    <name evidence="1" type="ORF">ARMOST_11458</name>
</gene>
<keyword evidence="2" id="KW-1185">Reference proteome</keyword>
<dbReference type="EMBL" id="FUEG01000009">
    <property type="protein sequence ID" value="SJL08096.1"/>
    <property type="molecule type" value="Genomic_DNA"/>
</dbReference>